<name>A0A6S6PEH1_ACEAC</name>
<proteinExistence type="predicted"/>
<evidence type="ECO:0008006" key="5">
    <source>
        <dbReference type="Google" id="ProtNLM"/>
    </source>
</evidence>
<evidence type="ECO:0000256" key="2">
    <source>
        <dbReference type="SAM" id="Phobius"/>
    </source>
</evidence>
<dbReference type="Pfam" id="PF09527">
    <property type="entry name" value="ATPase_gene1"/>
    <property type="match status" value="1"/>
</dbReference>
<gene>
    <name evidence="3" type="ORF">AAJCM20276_19410</name>
</gene>
<feature type="compositionally biased region" description="Basic and acidic residues" evidence="1">
    <location>
        <begin position="1"/>
        <end position="13"/>
    </location>
</feature>
<keyword evidence="2" id="KW-0472">Membrane</keyword>
<dbReference type="AlphaFoldDB" id="A0A6S6PEH1"/>
<dbReference type="Proteomes" id="UP000515220">
    <property type="component" value="Chromosome"/>
</dbReference>
<feature type="transmembrane region" description="Helical" evidence="2">
    <location>
        <begin position="67"/>
        <end position="88"/>
    </location>
</feature>
<accession>A0A6S6PEH1</accession>
<evidence type="ECO:0000313" key="3">
    <source>
        <dbReference type="EMBL" id="BCI67317.1"/>
    </source>
</evidence>
<feature type="transmembrane region" description="Helical" evidence="2">
    <location>
        <begin position="43"/>
        <end position="61"/>
    </location>
</feature>
<dbReference type="InterPro" id="IPR032820">
    <property type="entry name" value="ATPase_put"/>
</dbReference>
<evidence type="ECO:0000313" key="4">
    <source>
        <dbReference type="Proteomes" id="UP000515220"/>
    </source>
</evidence>
<organism evidence="3 4">
    <name type="scientific">Acetobacter aceti</name>
    <dbReference type="NCBI Taxonomy" id="435"/>
    <lineage>
        <taxon>Bacteria</taxon>
        <taxon>Pseudomonadati</taxon>
        <taxon>Pseudomonadota</taxon>
        <taxon>Alphaproteobacteria</taxon>
        <taxon>Acetobacterales</taxon>
        <taxon>Acetobacteraceae</taxon>
        <taxon>Acetobacter</taxon>
        <taxon>Acetobacter subgen. Acetobacter</taxon>
    </lineage>
</organism>
<dbReference type="RefSeq" id="WP_010667435.1">
    <property type="nucleotide sequence ID" value="NZ_AP023326.1"/>
</dbReference>
<protein>
    <recommendedName>
        <fullName evidence="5">ATP synthase protein I</fullName>
    </recommendedName>
</protein>
<feature type="region of interest" description="Disordered" evidence="1">
    <location>
        <begin position="1"/>
        <end position="29"/>
    </location>
</feature>
<keyword evidence="2" id="KW-1133">Transmembrane helix</keyword>
<sequence length="98" mass="10874">MTEDRTSFDERLRAAQKRVSGKQITDQKPDAQDKSLLSLAARAGSEMLGGLVVGVLAGWGLDRWFHFRALFIVIFALLGGGAGILNVWRLMQSLERQE</sequence>
<dbReference type="EMBL" id="AP023326">
    <property type="protein sequence ID" value="BCI67317.1"/>
    <property type="molecule type" value="Genomic_DNA"/>
</dbReference>
<reference evidence="3 4" key="1">
    <citation type="submission" date="2020-07" db="EMBL/GenBank/DDBJ databases">
        <title>Complete Genome Sequence of an acetic acid bacterium, Acetobacter aceti JCM20276.</title>
        <authorList>
            <person name="Hirose Y."/>
            <person name="Mihara H."/>
        </authorList>
    </citation>
    <scope>NUCLEOTIDE SEQUENCE [LARGE SCALE GENOMIC DNA]</scope>
    <source>
        <strain evidence="3 4">JCM20276</strain>
    </source>
</reference>
<evidence type="ECO:0000256" key="1">
    <source>
        <dbReference type="SAM" id="MobiDB-lite"/>
    </source>
</evidence>
<keyword evidence="2" id="KW-0812">Transmembrane</keyword>